<feature type="non-terminal residue" evidence="2">
    <location>
        <position position="1"/>
    </location>
</feature>
<comment type="caution">
    <text evidence="2">The sequence shown here is derived from an EMBL/GenBank/DDBJ whole genome shotgun (WGS) entry which is preliminary data.</text>
</comment>
<keyword evidence="3" id="KW-1185">Reference proteome</keyword>
<accession>A0ABX1PEE3</accession>
<dbReference type="EMBL" id="QMEB01000332">
    <property type="protein sequence ID" value="NMG22858.1"/>
    <property type="molecule type" value="Genomic_DNA"/>
</dbReference>
<protein>
    <submittedName>
        <fullName evidence="2">Filamentous hemagglutinin</fullName>
    </submittedName>
</protein>
<sequence>GGLPMSPTEPLQDTSTLSAWVRLRPKAANSAKTTISPQPTAVSNSTKVAAATPIVEATGWIVDKNGNIELVAQAPGVNPHSSWQTPASCQNSK</sequence>
<reference evidence="2 3" key="1">
    <citation type="submission" date="2018-06" db="EMBL/GenBank/DDBJ databases">
        <title>Comparative genomics of Brasilonema spp. strains.</title>
        <authorList>
            <person name="Alvarenga D.O."/>
            <person name="Fiore M.F."/>
            <person name="Varani A.M."/>
        </authorList>
    </citation>
    <scope>NUCLEOTIDE SEQUENCE [LARGE SCALE GENOMIC DNA]</scope>
    <source>
        <strain evidence="2 3">SPC951</strain>
    </source>
</reference>
<feature type="compositionally biased region" description="Polar residues" evidence="1">
    <location>
        <begin position="30"/>
        <end position="47"/>
    </location>
</feature>
<proteinExistence type="predicted"/>
<gene>
    <name evidence="2" type="ORF">DP116_26875</name>
</gene>
<evidence type="ECO:0000313" key="2">
    <source>
        <dbReference type="EMBL" id="NMG22858.1"/>
    </source>
</evidence>
<organism evidence="2 3">
    <name type="scientific">Brasilonema bromeliae SPC951</name>
    <dbReference type="NCBI Taxonomy" id="385972"/>
    <lineage>
        <taxon>Bacteria</taxon>
        <taxon>Bacillati</taxon>
        <taxon>Cyanobacteriota</taxon>
        <taxon>Cyanophyceae</taxon>
        <taxon>Nostocales</taxon>
        <taxon>Scytonemataceae</taxon>
        <taxon>Brasilonema</taxon>
        <taxon>Bromeliae group (in: Brasilonema)</taxon>
    </lineage>
</organism>
<feature type="region of interest" description="Disordered" evidence="1">
    <location>
        <begin position="28"/>
        <end position="47"/>
    </location>
</feature>
<evidence type="ECO:0000313" key="3">
    <source>
        <dbReference type="Proteomes" id="UP000718564"/>
    </source>
</evidence>
<evidence type="ECO:0000256" key="1">
    <source>
        <dbReference type="SAM" id="MobiDB-lite"/>
    </source>
</evidence>
<name>A0ABX1PEE3_9CYAN</name>
<dbReference type="Proteomes" id="UP000718564">
    <property type="component" value="Unassembled WGS sequence"/>
</dbReference>